<reference evidence="2 3" key="1">
    <citation type="submission" date="2020-08" db="EMBL/GenBank/DDBJ databases">
        <title>Genome public.</title>
        <authorList>
            <person name="Liu C."/>
            <person name="Sun Q."/>
        </authorList>
    </citation>
    <scope>NUCLEOTIDE SEQUENCE [LARGE SCALE GENOMIC DNA]</scope>
    <source>
        <strain evidence="2 3">NSJ-6</strain>
    </source>
</reference>
<keyword evidence="1" id="KW-0812">Transmembrane</keyword>
<feature type="transmembrane region" description="Helical" evidence="1">
    <location>
        <begin position="12"/>
        <end position="44"/>
    </location>
</feature>
<dbReference type="Gene3D" id="1.25.40.10">
    <property type="entry name" value="Tetratricopeptide repeat domain"/>
    <property type="match status" value="2"/>
</dbReference>
<dbReference type="SUPFAM" id="SSF48452">
    <property type="entry name" value="TPR-like"/>
    <property type="match status" value="1"/>
</dbReference>
<name>A0ABR7DJR8_9CLOT</name>
<dbReference type="RefSeq" id="WP_032119386.1">
    <property type="nucleotide sequence ID" value="NZ_JACOOO010000049.1"/>
</dbReference>
<comment type="caution">
    <text evidence="2">The sequence shown here is derived from an EMBL/GenBank/DDBJ whole genome shotgun (WGS) entry which is preliminary data.</text>
</comment>
<keyword evidence="1" id="KW-1133">Transmembrane helix</keyword>
<gene>
    <name evidence="2" type="ORF">H8S20_19785</name>
</gene>
<evidence type="ECO:0000313" key="3">
    <source>
        <dbReference type="Proteomes" id="UP000596929"/>
    </source>
</evidence>
<dbReference type="Proteomes" id="UP000596929">
    <property type="component" value="Unassembled WGS sequence"/>
</dbReference>
<keyword evidence="1" id="KW-0472">Membrane</keyword>
<dbReference type="EMBL" id="JACOOO010000049">
    <property type="protein sequence ID" value="MBC5631068.1"/>
    <property type="molecule type" value="Genomic_DNA"/>
</dbReference>
<proteinExistence type="predicted"/>
<accession>A0ABR7DJR8</accession>
<evidence type="ECO:0000313" key="2">
    <source>
        <dbReference type="EMBL" id="MBC5631068.1"/>
    </source>
</evidence>
<keyword evidence="3" id="KW-1185">Reference proteome</keyword>
<evidence type="ECO:0000256" key="1">
    <source>
        <dbReference type="SAM" id="Phobius"/>
    </source>
</evidence>
<dbReference type="InterPro" id="IPR011990">
    <property type="entry name" value="TPR-like_helical_dom_sf"/>
</dbReference>
<organism evidence="2 3">
    <name type="scientific">Clostridium hominis</name>
    <dbReference type="NCBI Taxonomy" id="2763036"/>
    <lineage>
        <taxon>Bacteria</taxon>
        <taxon>Bacillati</taxon>
        <taxon>Bacillota</taxon>
        <taxon>Clostridia</taxon>
        <taxon>Eubacteriales</taxon>
        <taxon>Clostridiaceae</taxon>
        <taxon>Clostridium</taxon>
    </lineage>
</organism>
<protein>
    <submittedName>
        <fullName evidence="2">Tetratricopeptide repeat protein</fullName>
    </submittedName>
</protein>
<sequence>MNNKNNKSQLITLASIMISFLIMMFVSKIIGLILIALVIGFNIYKQSYLLNVIKGNKAYAIKDFDTALEKYKKAVSSKFVNAGVIRGYILIELKHGNAETANKVLTDILSTRTFTSQELLALNVSRALILWKLGNLDKAIYTLKTLLEDEKSTYIYETLTTLLLINENIDESLDLIKEGLDYDENNTILKSNFGEANYKLGNVDSAEEVFSSLIEENVSFIEPYYFSALIVKEKGENEKSIELLESGLATNDSLLTTVSKDDAKKLLDELTQKN</sequence>